<evidence type="ECO:0000313" key="1">
    <source>
        <dbReference type="EMBL" id="CAK0802523.1"/>
    </source>
</evidence>
<protein>
    <submittedName>
        <fullName evidence="1">Uncharacterized protein</fullName>
    </submittedName>
</protein>
<evidence type="ECO:0000313" key="2">
    <source>
        <dbReference type="Proteomes" id="UP001189429"/>
    </source>
</evidence>
<name>A0ABN9Q9M8_9DINO</name>
<keyword evidence="2" id="KW-1185">Reference proteome</keyword>
<reference evidence="1" key="1">
    <citation type="submission" date="2023-10" db="EMBL/GenBank/DDBJ databases">
        <authorList>
            <person name="Chen Y."/>
            <person name="Shah S."/>
            <person name="Dougan E. K."/>
            <person name="Thang M."/>
            <person name="Chan C."/>
        </authorList>
    </citation>
    <scope>NUCLEOTIDE SEQUENCE [LARGE SCALE GENOMIC DNA]</scope>
</reference>
<accession>A0ABN9Q9M8</accession>
<organism evidence="1 2">
    <name type="scientific">Prorocentrum cordatum</name>
    <dbReference type="NCBI Taxonomy" id="2364126"/>
    <lineage>
        <taxon>Eukaryota</taxon>
        <taxon>Sar</taxon>
        <taxon>Alveolata</taxon>
        <taxon>Dinophyceae</taxon>
        <taxon>Prorocentrales</taxon>
        <taxon>Prorocentraceae</taxon>
        <taxon>Prorocentrum</taxon>
    </lineage>
</organism>
<comment type="caution">
    <text evidence="1">The sequence shown here is derived from an EMBL/GenBank/DDBJ whole genome shotgun (WGS) entry which is preliminary data.</text>
</comment>
<gene>
    <name evidence="1" type="ORF">PCOR1329_LOCUS10028</name>
</gene>
<feature type="non-terminal residue" evidence="1">
    <location>
        <position position="135"/>
    </location>
</feature>
<proteinExistence type="predicted"/>
<sequence length="135" mass="14698">MERRGAEQRAAESRLDHSLKRNVVDSVHRVLLQPTDRVPDSGVFVSLKTGLLQASSGMDERSLLDFLDELEPKPPVLTFLAAVHKHRSIARKQVAAVVAILMNAESWRSTLHRDQEACAVLLGGAAAAAAVRPEA</sequence>
<dbReference type="Proteomes" id="UP001189429">
    <property type="component" value="Unassembled WGS sequence"/>
</dbReference>
<dbReference type="EMBL" id="CAUYUJ010002825">
    <property type="protein sequence ID" value="CAK0802523.1"/>
    <property type="molecule type" value="Genomic_DNA"/>
</dbReference>